<keyword evidence="3 5" id="KW-0378">Hydrolase</keyword>
<dbReference type="CDD" id="cd04489">
    <property type="entry name" value="ExoVII_LU_OBF"/>
    <property type="match status" value="1"/>
</dbReference>
<dbReference type="EMBL" id="FNCY01000005">
    <property type="protein sequence ID" value="SDH32509.1"/>
    <property type="molecule type" value="Genomic_DNA"/>
</dbReference>
<comment type="subcellular location">
    <subcellularLocation>
        <location evidence="5 6">Cytoplasm</location>
    </subcellularLocation>
</comment>
<comment type="function">
    <text evidence="5">Bidirectionally degrades single-stranded DNA into large acid-insoluble oligonucleotides, which are then degraded further into small acid-soluble oligonucleotides.</text>
</comment>
<keyword evidence="2 5" id="KW-0540">Nuclease</keyword>
<dbReference type="Pfam" id="PF13742">
    <property type="entry name" value="tRNA_anti_2"/>
    <property type="match status" value="1"/>
</dbReference>
<dbReference type="AlphaFoldDB" id="A0A1G8BH19"/>
<evidence type="ECO:0000256" key="7">
    <source>
        <dbReference type="SAM" id="Coils"/>
    </source>
</evidence>
<dbReference type="InterPro" id="IPR020579">
    <property type="entry name" value="Exonuc_VII_lsu_C"/>
</dbReference>
<comment type="subunit">
    <text evidence="5">Heterooligomer composed of large and small subunits.</text>
</comment>
<protein>
    <recommendedName>
        <fullName evidence="5">Exodeoxyribonuclease 7 large subunit</fullName>
        <ecNumber evidence="5">3.1.11.6</ecNumber>
    </recommendedName>
    <alternativeName>
        <fullName evidence="5">Exodeoxyribonuclease VII large subunit</fullName>
        <shortName evidence="5">Exonuclease VII large subunit</shortName>
    </alternativeName>
</protein>
<comment type="similarity">
    <text evidence="5 6">Belongs to the XseA family.</text>
</comment>
<keyword evidence="11" id="KW-1185">Reference proteome</keyword>
<evidence type="ECO:0000256" key="2">
    <source>
        <dbReference type="ARBA" id="ARBA00022722"/>
    </source>
</evidence>
<evidence type="ECO:0000256" key="4">
    <source>
        <dbReference type="ARBA" id="ARBA00022839"/>
    </source>
</evidence>
<evidence type="ECO:0000313" key="10">
    <source>
        <dbReference type="EMBL" id="SDH32509.1"/>
    </source>
</evidence>
<dbReference type="RefSeq" id="WP_091936165.1">
    <property type="nucleotide sequence ID" value="NZ_FNCY01000005.1"/>
</dbReference>
<keyword evidence="7" id="KW-0175">Coiled coil</keyword>
<dbReference type="PANTHER" id="PTHR30008">
    <property type="entry name" value="EXODEOXYRIBONUCLEASE 7 LARGE SUBUNIT"/>
    <property type="match status" value="1"/>
</dbReference>
<name>A0A1G8BH19_9RHOO</name>
<dbReference type="GO" id="GO:0005737">
    <property type="term" value="C:cytoplasm"/>
    <property type="evidence" value="ECO:0007669"/>
    <property type="project" value="UniProtKB-SubCell"/>
</dbReference>
<comment type="catalytic activity">
    <reaction evidence="5 6">
        <text>Exonucleolytic cleavage in either 5'- to 3'- or 3'- to 5'-direction to yield nucleoside 5'-phosphates.</text>
        <dbReference type="EC" id="3.1.11.6"/>
    </reaction>
</comment>
<sequence length="458" mass="50228">MIEASLSPASPADPNSAIPVSILNRRVRECIESSFPLLWVSGELSNVTHAASGHVYFSLKDAEAQVRCVMFRSRVQLLGWRPANGQRVEARVLVSLYEARGDFQLNVETMRQSGLGSLYEQFLRRKAKLEAEGLFATDAKRPLPAFPTVIGVVTSLQAAALRDVLTTLSRRAPHVKVIAYPTPVQGEGAGEQIAAALGEADRHDVCDVIILCRGGGSLEDLWAFNDEGLARAIRASRRPVIAGVGHETDFTIADFAADRRAATPTAAAEMAAPERAALIARIDALHNALTRQLRRDLERRAQRLDLMAGRLQHPAQRLANQREALDNLKRRLASALRNRANRSRQALGDLTQRLLLARPRTADAARRLDALPPRLHGNWAKLRAERAAALARLGASLDHLNPHAVLARGYGIVSDANGKIVRDSRQLEPNERITVCLHSGRLDARIETLSHATEPEDH</sequence>
<gene>
    <name evidence="5" type="primary">xseA</name>
    <name evidence="10" type="ORF">SAMN05660652_01514</name>
</gene>
<reference evidence="10 11" key="1">
    <citation type="submission" date="2016-10" db="EMBL/GenBank/DDBJ databases">
        <authorList>
            <person name="de Groot N.N."/>
        </authorList>
    </citation>
    <scope>NUCLEOTIDE SEQUENCE [LARGE SCALE GENOMIC DNA]</scope>
    <source>
        <strain evidence="10 11">DSM 5885</strain>
    </source>
</reference>
<dbReference type="Proteomes" id="UP000198607">
    <property type="component" value="Unassembled WGS sequence"/>
</dbReference>
<evidence type="ECO:0000256" key="1">
    <source>
        <dbReference type="ARBA" id="ARBA00022490"/>
    </source>
</evidence>
<proteinExistence type="inferred from homology"/>
<evidence type="ECO:0000256" key="5">
    <source>
        <dbReference type="HAMAP-Rule" id="MF_00378"/>
    </source>
</evidence>
<dbReference type="OrthoDB" id="9802795at2"/>
<dbReference type="GO" id="GO:0009318">
    <property type="term" value="C:exodeoxyribonuclease VII complex"/>
    <property type="evidence" value="ECO:0007669"/>
    <property type="project" value="UniProtKB-UniRule"/>
</dbReference>
<dbReference type="Pfam" id="PF02601">
    <property type="entry name" value="Exonuc_VII_L"/>
    <property type="match status" value="1"/>
</dbReference>
<evidence type="ECO:0000259" key="9">
    <source>
        <dbReference type="Pfam" id="PF13742"/>
    </source>
</evidence>
<feature type="coiled-coil region" evidence="7">
    <location>
        <begin position="315"/>
        <end position="345"/>
    </location>
</feature>
<dbReference type="InterPro" id="IPR025824">
    <property type="entry name" value="OB-fold_nuc-bd_dom"/>
</dbReference>
<keyword evidence="1 5" id="KW-0963">Cytoplasm</keyword>
<evidence type="ECO:0000259" key="8">
    <source>
        <dbReference type="Pfam" id="PF02601"/>
    </source>
</evidence>
<dbReference type="GO" id="GO:0008855">
    <property type="term" value="F:exodeoxyribonuclease VII activity"/>
    <property type="evidence" value="ECO:0007669"/>
    <property type="project" value="UniProtKB-UniRule"/>
</dbReference>
<keyword evidence="4 5" id="KW-0269">Exonuclease</keyword>
<dbReference type="STRING" id="83767.SAMN05660652_01514"/>
<evidence type="ECO:0000256" key="3">
    <source>
        <dbReference type="ARBA" id="ARBA00022801"/>
    </source>
</evidence>
<evidence type="ECO:0000256" key="6">
    <source>
        <dbReference type="RuleBase" id="RU004355"/>
    </source>
</evidence>
<feature type="domain" description="Exonuclease VII large subunit C-terminal" evidence="8">
    <location>
        <begin position="134"/>
        <end position="444"/>
    </location>
</feature>
<dbReference type="HAMAP" id="MF_00378">
    <property type="entry name" value="Exonuc_7_L"/>
    <property type="match status" value="1"/>
</dbReference>
<dbReference type="NCBIfam" id="TIGR00237">
    <property type="entry name" value="xseA"/>
    <property type="match status" value="1"/>
</dbReference>
<organism evidence="10 11">
    <name type="scientific">Propionivibrio dicarboxylicus</name>
    <dbReference type="NCBI Taxonomy" id="83767"/>
    <lineage>
        <taxon>Bacteria</taxon>
        <taxon>Pseudomonadati</taxon>
        <taxon>Pseudomonadota</taxon>
        <taxon>Betaproteobacteria</taxon>
        <taxon>Rhodocyclales</taxon>
        <taxon>Rhodocyclaceae</taxon>
        <taxon>Propionivibrio</taxon>
    </lineage>
</organism>
<dbReference type="GO" id="GO:0003676">
    <property type="term" value="F:nucleic acid binding"/>
    <property type="evidence" value="ECO:0007669"/>
    <property type="project" value="InterPro"/>
</dbReference>
<evidence type="ECO:0000313" key="11">
    <source>
        <dbReference type="Proteomes" id="UP000198607"/>
    </source>
</evidence>
<accession>A0A1G8BH19</accession>
<dbReference type="InterPro" id="IPR003753">
    <property type="entry name" value="Exonuc_VII_L"/>
</dbReference>
<dbReference type="EC" id="3.1.11.6" evidence="5"/>
<feature type="domain" description="OB-fold nucleic acid binding" evidence="9">
    <location>
        <begin position="19"/>
        <end position="111"/>
    </location>
</feature>
<dbReference type="PANTHER" id="PTHR30008:SF0">
    <property type="entry name" value="EXODEOXYRIBONUCLEASE 7 LARGE SUBUNIT"/>
    <property type="match status" value="1"/>
</dbReference>
<dbReference type="GO" id="GO:0006308">
    <property type="term" value="P:DNA catabolic process"/>
    <property type="evidence" value="ECO:0007669"/>
    <property type="project" value="UniProtKB-UniRule"/>
</dbReference>